<evidence type="ECO:0000313" key="4">
    <source>
        <dbReference type="EMBL" id="CAD8097872.1"/>
    </source>
</evidence>
<feature type="domain" description="Ribosomal RNA large subunit methyltransferase K/L-like methyltransferase" evidence="3">
    <location>
        <begin position="318"/>
        <end position="387"/>
    </location>
</feature>
<dbReference type="GO" id="GO:0003676">
    <property type="term" value="F:nucleic acid binding"/>
    <property type="evidence" value="ECO:0007669"/>
    <property type="project" value="InterPro"/>
</dbReference>
<dbReference type="PIRSF" id="PIRSF017259">
    <property type="entry name" value="tRNA_mtfrase_TRM11"/>
    <property type="match status" value="1"/>
</dbReference>
<evidence type="ECO:0000259" key="3">
    <source>
        <dbReference type="Pfam" id="PF01170"/>
    </source>
</evidence>
<dbReference type="PANTHER" id="PTHR13370">
    <property type="entry name" value="RNA METHYLASE-RELATED"/>
    <property type="match status" value="1"/>
</dbReference>
<dbReference type="PANTHER" id="PTHR13370:SF3">
    <property type="entry name" value="TRNA (GUANINE(10)-N2)-METHYLTRANSFERASE HOMOLOG"/>
    <property type="match status" value="1"/>
</dbReference>
<comment type="caution">
    <text evidence="4">The sequence shown here is derived from an EMBL/GenBank/DDBJ whole genome shotgun (WGS) entry which is preliminary data.</text>
</comment>
<name>A0A8S1P4B4_PARPR</name>
<dbReference type="PROSITE" id="PS00092">
    <property type="entry name" value="N6_MTASE"/>
    <property type="match status" value="1"/>
</dbReference>
<keyword evidence="1" id="KW-0489">Methyltransferase</keyword>
<reference evidence="4" key="1">
    <citation type="submission" date="2021-01" db="EMBL/GenBank/DDBJ databases">
        <authorList>
            <consortium name="Genoscope - CEA"/>
            <person name="William W."/>
        </authorList>
    </citation>
    <scope>NUCLEOTIDE SEQUENCE</scope>
</reference>
<evidence type="ECO:0000256" key="2">
    <source>
        <dbReference type="ARBA" id="ARBA00022679"/>
    </source>
</evidence>
<dbReference type="Proteomes" id="UP000688137">
    <property type="component" value="Unassembled WGS sequence"/>
</dbReference>
<dbReference type="CDD" id="cd02440">
    <property type="entry name" value="AdoMet_MTases"/>
    <property type="match status" value="1"/>
</dbReference>
<evidence type="ECO:0000256" key="1">
    <source>
        <dbReference type="ARBA" id="ARBA00022603"/>
    </source>
</evidence>
<dbReference type="EMBL" id="CAJJDM010000108">
    <property type="protein sequence ID" value="CAD8097872.1"/>
    <property type="molecule type" value="Genomic_DNA"/>
</dbReference>
<keyword evidence="2" id="KW-0808">Transferase</keyword>
<dbReference type="InterPro" id="IPR000241">
    <property type="entry name" value="RlmKL-like_Mtase"/>
</dbReference>
<sequence length="414" mass="48060">MIQEQEHTVTLVINQSIEMGEFGIQEAIQLFELFGLSYQELFKQYFPIDQFPKKYQITSQTLPNYPFVDIQLKDLDLIPKVLSRSILIHDILYTMSRGNTLDELSNNVLPQAMQYIQNPNLSCKCDIITSYFKITQEKRVQLIEQVFGEKGFNCQNTINLTEPDILYYLIITKDQKYIAGCTLTKKKKRREKNFARNYELPNRIYLGPVSLAHDLAFLMANQAQVQENDLVFDPFAGTGSSLVACSHFGAICFGSEIDGYLMKGHCIGYLNKKSTYLKDPNYKQVKPYIHLNFHQYNLPTPNLIQADVHLPNFNPRIESFFDAIICDPPYGIRASIQQDGNEQDLQANRTAIYKRMFEVARKVLRRGGRLVYLYPLFKGMEKKVDKEEGFELIDFREQKMVDKRSRLLVTMEKL</sequence>
<organism evidence="4 5">
    <name type="scientific">Paramecium primaurelia</name>
    <dbReference type="NCBI Taxonomy" id="5886"/>
    <lineage>
        <taxon>Eukaryota</taxon>
        <taxon>Sar</taxon>
        <taxon>Alveolata</taxon>
        <taxon>Ciliophora</taxon>
        <taxon>Intramacronucleata</taxon>
        <taxon>Oligohymenophorea</taxon>
        <taxon>Peniculida</taxon>
        <taxon>Parameciidae</taxon>
        <taxon>Paramecium</taxon>
    </lineage>
</organism>
<dbReference type="Pfam" id="PF01170">
    <property type="entry name" value="UPF0020"/>
    <property type="match status" value="1"/>
</dbReference>
<dbReference type="GO" id="GO:0005737">
    <property type="term" value="C:cytoplasm"/>
    <property type="evidence" value="ECO:0007669"/>
    <property type="project" value="TreeGrafter"/>
</dbReference>
<keyword evidence="5" id="KW-1185">Reference proteome</keyword>
<accession>A0A8S1P4B4</accession>
<protein>
    <recommendedName>
        <fullName evidence="3">Ribosomal RNA large subunit methyltransferase K/L-like methyltransferase domain-containing protein</fullName>
    </recommendedName>
</protein>
<dbReference type="GO" id="GO:0032259">
    <property type="term" value="P:methylation"/>
    <property type="evidence" value="ECO:0007669"/>
    <property type="project" value="UniProtKB-KW"/>
</dbReference>
<dbReference type="AlphaFoldDB" id="A0A8S1P4B4"/>
<dbReference type="InterPro" id="IPR002052">
    <property type="entry name" value="DNA_methylase_N6_adenine_CS"/>
</dbReference>
<evidence type="ECO:0000313" key="5">
    <source>
        <dbReference type="Proteomes" id="UP000688137"/>
    </source>
</evidence>
<dbReference type="GO" id="GO:0008168">
    <property type="term" value="F:methyltransferase activity"/>
    <property type="evidence" value="ECO:0007669"/>
    <property type="project" value="UniProtKB-KW"/>
</dbReference>
<gene>
    <name evidence="4" type="ORF">PPRIM_AZ9-3.1.T1050078</name>
</gene>
<dbReference type="OMA" id="SCNLNRY"/>
<proteinExistence type="predicted"/>